<proteinExistence type="inferred from homology"/>
<protein>
    <recommendedName>
        <fullName evidence="2">NAD(P)-binding domain-containing protein</fullName>
    </recommendedName>
</protein>
<dbReference type="Gene3D" id="3.40.50.720">
    <property type="entry name" value="NAD(P)-binding Rossmann-like Domain"/>
    <property type="match status" value="1"/>
</dbReference>
<evidence type="ECO:0000259" key="2">
    <source>
        <dbReference type="Pfam" id="PF13460"/>
    </source>
</evidence>
<dbReference type="Pfam" id="PF13460">
    <property type="entry name" value="NAD_binding_10"/>
    <property type="match status" value="1"/>
</dbReference>
<accession>A0AAJ0F4B1</accession>
<organism evidence="3 4">
    <name type="scientific">Echria macrotheca</name>
    <dbReference type="NCBI Taxonomy" id="438768"/>
    <lineage>
        <taxon>Eukaryota</taxon>
        <taxon>Fungi</taxon>
        <taxon>Dikarya</taxon>
        <taxon>Ascomycota</taxon>
        <taxon>Pezizomycotina</taxon>
        <taxon>Sordariomycetes</taxon>
        <taxon>Sordariomycetidae</taxon>
        <taxon>Sordariales</taxon>
        <taxon>Schizotheciaceae</taxon>
        <taxon>Echria</taxon>
    </lineage>
</organism>
<dbReference type="InterPro" id="IPR051606">
    <property type="entry name" value="Polyketide_Oxido-like"/>
</dbReference>
<dbReference type="AlphaFoldDB" id="A0AAJ0F4B1"/>
<reference evidence="3" key="1">
    <citation type="submission" date="2023-06" db="EMBL/GenBank/DDBJ databases">
        <title>Genome-scale phylogeny and comparative genomics of the fungal order Sordariales.</title>
        <authorList>
            <consortium name="Lawrence Berkeley National Laboratory"/>
            <person name="Hensen N."/>
            <person name="Bonometti L."/>
            <person name="Westerberg I."/>
            <person name="Brannstrom I.O."/>
            <person name="Guillou S."/>
            <person name="Cros-Aarteil S."/>
            <person name="Calhoun S."/>
            <person name="Haridas S."/>
            <person name="Kuo A."/>
            <person name="Mondo S."/>
            <person name="Pangilinan J."/>
            <person name="Riley R."/>
            <person name="Labutti K."/>
            <person name="Andreopoulos B."/>
            <person name="Lipzen A."/>
            <person name="Chen C."/>
            <person name="Yanf M."/>
            <person name="Daum C."/>
            <person name="Ng V."/>
            <person name="Clum A."/>
            <person name="Steindorff A."/>
            <person name="Ohm R."/>
            <person name="Martin F."/>
            <person name="Silar P."/>
            <person name="Natvig D."/>
            <person name="Lalanne C."/>
            <person name="Gautier V."/>
            <person name="Ament-Velasquez S.L."/>
            <person name="Kruys A."/>
            <person name="Hutchinson M.I."/>
            <person name="Powell A.J."/>
            <person name="Barry K."/>
            <person name="Miller A.N."/>
            <person name="Grigoriev I.V."/>
            <person name="Debuchy R."/>
            <person name="Gladieux P."/>
            <person name="Thoren M.H."/>
            <person name="Johannesson H."/>
        </authorList>
    </citation>
    <scope>NUCLEOTIDE SEQUENCE</scope>
    <source>
        <strain evidence="3">PSN4</strain>
    </source>
</reference>
<sequence>MSTGKAILFLGATGGCAFSTLHRSIAAGHACIAVCRTPSKLTAQLSAEQQAHVTIIEGNAHDAAVLRTGLIHPSKPKTLVDHVVSALGNPITMEGLLKPDGDVCRHGMEVLLQSITALRTEGYAGRPRITGVSSTGLSEVARDVPIPFVPLYKVILHSPHKDKRGMEALMMASGEDWTIIRASLLTSGPGGQKPVRAGMEDPVAKKVESAAIGYSITREDVGKWIFENVIEGDATWVAKVATVTY</sequence>
<dbReference type="InterPro" id="IPR016040">
    <property type="entry name" value="NAD(P)-bd_dom"/>
</dbReference>
<comment type="similarity">
    <text evidence="1">Belongs to the avfA family.</text>
</comment>
<name>A0AAJ0F4B1_9PEZI</name>
<dbReference type="SUPFAM" id="SSF51735">
    <property type="entry name" value="NAD(P)-binding Rossmann-fold domains"/>
    <property type="match status" value="1"/>
</dbReference>
<dbReference type="GO" id="GO:0042602">
    <property type="term" value="F:riboflavin reductase (NADPH) activity"/>
    <property type="evidence" value="ECO:0007669"/>
    <property type="project" value="TreeGrafter"/>
</dbReference>
<dbReference type="PANTHER" id="PTHR43355">
    <property type="entry name" value="FLAVIN REDUCTASE (NADPH)"/>
    <property type="match status" value="1"/>
</dbReference>
<evidence type="ECO:0000313" key="3">
    <source>
        <dbReference type="EMBL" id="KAK1750163.1"/>
    </source>
</evidence>
<dbReference type="EMBL" id="MU839849">
    <property type="protein sequence ID" value="KAK1750163.1"/>
    <property type="molecule type" value="Genomic_DNA"/>
</dbReference>
<dbReference type="Proteomes" id="UP001239445">
    <property type="component" value="Unassembled WGS sequence"/>
</dbReference>
<evidence type="ECO:0000256" key="1">
    <source>
        <dbReference type="ARBA" id="ARBA00038376"/>
    </source>
</evidence>
<dbReference type="GO" id="GO:0004074">
    <property type="term" value="F:biliverdin reductase [NAD(P)H] activity"/>
    <property type="evidence" value="ECO:0007669"/>
    <property type="project" value="TreeGrafter"/>
</dbReference>
<dbReference type="PROSITE" id="PS51257">
    <property type="entry name" value="PROKAR_LIPOPROTEIN"/>
    <property type="match status" value="1"/>
</dbReference>
<dbReference type="PANTHER" id="PTHR43355:SF2">
    <property type="entry name" value="FLAVIN REDUCTASE (NADPH)"/>
    <property type="match status" value="1"/>
</dbReference>
<dbReference type="InterPro" id="IPR036291">
    <property type="entry name" value="NAD(P)-bd_dom_sf"/>
</dbReference>
<gene>
    <name evidence="3" type="ORF">QBC47DRAFT_125454</name>
</gene>
<evidence type="ECO:0000313" key="4">
    <source>
        <dbReference type="Proteomes" id="UP001239445"/>
    </source>
</evidence>
<keyword evidence="4" id="KW-1185">Reference proteome</keyword>
<feature type="domain" description="NAD(P)-binding" evidence="2">
    <location>
        <begin position="11"/>
        <end position="227"/>
    </location>
</feature>
<comment type="caution">
    <text evidence="3">The sequence shown here is derived from an EMBL/GenBank/DDBJ whole genome shotgun (WGS) entry which is preliminary data.</text>
</comment>